<accession>A0A0J8GTT1</accession>
<keyword evidence="2" id="KW-1185">Reference proteome</keyword>
<dbReference type="AlphaFoldDB" id="A0A0J8GTT1"/>
<dbReference type="Proteomes" id="UP000037600">
    <property type="component" value="Unassembled WGS sequence"/>
</dbReference>
<name>A0A0J8GTT1_9ALTE</name>
<organism evidence="1 2">
    <name type="scientific">Catenovulum maritimum</name>
    <dbReference type="NCBI Taxonomy" id="1513271"/>
    <lineage>
        <taxon>Bacteria</taxon>
        <taxon>Pseudomonadati</taxon>
        <taxon>Pseudomonadota</taxon>
        <taxon>Gammaproteobacteria</taxon>
        <taxon>Alteromonadales</taxon>
        <taxon>Alteromonadaceae</taxon>
        <taxon>Catenovulum</taxon>
    </lineage>
</organism>
<reference evidence="1 2" key="1">
    <citation type="submission" date="2015-04" db="EMBL/GenBank/DDBJ databases">
        <title>Draft Genome Sequence of the Novel Agar-Digesting Marine Bacterium Q1.</title>
        <authorList>
            <person name="Li Y."/>
            <person name="Li D."/>
            <person name="Chen G."/>
            <person name="Du Z."/>
        </authorList>
    </citation>
    <scope>NUCLEOTIDE SEQUENCE [LARGE SCALE GENOMIC DNA]</scope>
    <source>
        <strain evidence="1 2">Q1</strain>
    </source>
</reference>
<sequence length="86" mass="9329">MNIQNAFNTSLQGLQRAQHEVSQTSVDIARPTQEVQAEVADTKLAAKIDITTNLTDLLNSKNLASANLKSFETANEMLGNLIDTKA</sequence>
<dbReference type="EMBL" id="LAZL01000006">
    <property type="protein sequence ID" value="KMT66170.1"/>
    <property type="molecule type" value="Genomic_DNA"/>
</dbReference>
<evidence type="ECO:0000313" key="1">
    <source>
        <dbReference type="EMBL" id="KMT66170.1"/>
    </source>
</evidence>
<gene>
    <name evidence="1" type="ORF">XM47_05215</name>
</gene>
<dbReference type="OrthoDB" id="5588953at2"/>
<evidence type="ECO:0008006" key="3">
    <source>
        <dbReference type="Google" id="ProtNLM"/>
    </source>
</evidence>
<comment type="caution">
    <text evidence="1">The sequence shown here is derived from an EMBL/GenBank/DDBJ whole genome shotgun (WGS) entry which is preliminary data.</text>
</comment>
<proteinExistence type="predicted"/>
<protein>
    <recommendedName>
        <fullName evidence="3">Flagellar basal-body/hook protein C-terminal domain-containing protein</fullName>
    </recommendedName>
</protein>
<dbReference type="RefSeq" id="WP_048690461.1">
    <property type="nucleotide sequence ID" value="NZ_KQ130484.1"/>
</dbReference>
<evidence type="ECO:0000313" key="2">
    <source>
        <dbReference type="Proteomes" id="UP000037600"/>
    </source>
</evidence>